<dbReference type="STRING" id="1082479.SAMN05216241_11019"/>
<dbReference type="GO" id="GO:0009086">
    <property type="term" value="P:methionine biosynthetic process"/>
    <property type="evidence" value="ECO:0007669"/>
    <property type="project" value="TreeGrafter"/>
</dbReference>
<feature type="region of interest" description="Disordered" evidence="10">
    <location>
        <begin position="17"/>
        <end position="58"/>
    </location>
</feature>
<evidence type="ECO:0000256" key="4">
    <source>
        <dbReference type="ARBA" id="ARBA00022630"/>
    </source>
</evidence>
<evidence type="ECO:0000256" key="2">
    <source>
        <dbReference type="ARBA" id="ARBA00004777"/>
    </source>
</evidence>
<proteinExistence type="inferred from homology"/>
<gene>
    <name evidence="11" type="ORF">SAMN05216241_11019</name>
</gene>
<evidence type="ECO:0000256" key="5">
    <source>
        <dbReference type="ARBA" id="ARBA00022827"/>
    </source>
</evidence>
<keyword evidence="5 9" id="KW-0274">FAD</keyword>
<feature type="compositionally biased region" description="Basic and acidic residues" evidence="10">
    <location>
        <begin position="48"/>
        <end position="58"/>
    </location>
</feature>
<evidence type="ECO:0000256" key="10">
    <source>
        <dbReference type="SAM" id="MobiDB-lite"/>
    </source>
</evidence>
<dbReference type="GO" id="GO:0071949">
    <property type="term" value="F:FAD binding"/>
    <property type="evidence" value="ECO:0007669"/>
    <property type="project" value="TreeGrafter"/>
</dbReference>
<evidence type="ECO:0000256" key="7">
    <source>
        <dbReference type="ARBA" id="ARBA00034478"/>
    </source>
</evidence>
<dbReference type="AlphaFoldDB" id="A0A1G7TP93"/>
<evidence type="ECO:0000256" key="1">
    <source>
        <dbReference type="ARBA" id="ARBA00001974"/>
    </source>
</evidence>
<keyword evidence="12" id="KW-1185">Reference proteome</keyword>
<dbReference type="PANTHER" id="PTHR45754">
    <property type="entry name" value="METHYLENETETRAHYDROFOLATE REDUCTASE"/>
    <property type="match status" value="1"/>
</dbReference>
<evidence type="ECO:0000313" key="12">
    <source>
        <dbReference type="Proteomes" id="UP000199415"/>
    </source>
</evidence>
<protein>
    <recommendedName>
        <fullName evidence="9">Methylenetetrahydrofolate reductase</fullName>
    </recommendedName>
</protein>
<keyword evidence="4 9" id="KW-0285">Flavoprotein</keyword>
<sequence>MPWHRVRDLVSIAREWRAGPTPRTDHGPVPTTLEEGVTSPMSSARDAANADRPSDRSEQIRQFVRGWSIETTPKGDEKVNDYNDHLHPGTKVAVTFLPGSDYRDTVRVAARLRREGFEPAPHIAARSLKNKGELEDFLARLRGEADVRQVVALAGAVDNPVGEFSDSMQLLETGLFDKQGIEKIGVAGHPEGSPDISDEAIMRALKWKNGFAERTDAHVYIVTQFIFEAQPVIEWDRKIQAEGNTLPIHIGVPGLATIKTLLNYARWAGIGNSIQFLTRRAKNVSKLMSTNAPDELVSDLAKYWAEDPNCGIERMHIYPLGGLRKSAAWANAVVDGDFQFKRDGRGFTVNRDIG</sequence>
<comment type="similarity">
    <text evidence="3 9">Belongs to the methylenetetrahydrofolate reductase family.</text>
</comment>
<evidence type="ECO:0000256" key="6">
    <source>
        <dbReference type="ARBA" id="ARBA00023002"/>
    </source>
</evidence>
<dbReference type="InterPro" id="IPR003171">
    <property type="entry name" value="Mehydrof_redctse-like"/>
</dbReference>
<evidence type="ECO:0000256" key="8">
    <source>
        <dbReference type="ARBA" id="ARBA00048628"/>
    </source>
</evidence>
<evidence type="ECO:0000313" key="11">
    <source>
        <dbReference type="EMBL" id="SDG37156.1"/>
    </source>
</evidence>
<dbReference type="SUPFAM" id="SSF51730">
    <property type="entry name" value="FAD-linked oxidoreductase"/>
    <property type="match status" value="1"/>
</dbReference>
<keyword evidence="6 9" id="KW-0560">Oxidoreductase</keyword>
<dbReference type="GO" id="GO:0035999">
    <property type="term" value="P:tetrahydrofolate interconversion"/>
    <property type="evidence" value="ECO:0007669"/>
    <property type="project" value="UniProtKB-UniPathway"/>
</dbReference>
<evidence type="ECO:0000256" key="9">
    <source>
        <dbReference type="RuleBase" id="RU003862"/>
    </source>
</evidence>
<organism evidence="11 12">
    <name type="scientific">Limimonas halophila</name>
    <dbReference type="NCBI Taxonomy" id="1082479"/>
    <lineage>
        <taxon>Bacteria</taxon>
        <taxon>Pseudomonadati</taxon>
        <taxon>Pseudomonadota</taxon>
        <taxon>Alphaproteobacteria</taxon>
        <taxon>Rhodospirillales</taxon>
        <taxon>Rhodovibrionaceae</taxon>
        <taxon>Limimonas</taxon>
    </lineage>
</organism>
<dbReference type="GO" id="GO:0106312">
    <property type="term" value="F:methylenetetrahydrofolate reductase (NADH) activity"/>
    <property type="evidence" value="ECO:0007669"/>
    <property type="project" value="UniProtKB-EC"/>
</dbReference>
<accession>A0A1G7TP93</accession>
<comment type="pathway">
    <text evidence="2 9">One-carbon metabolism; tetrahydrofolate interconversion.</text>
</comment>
<evidence type="ECO:0000256" key="3">
    <source>
        <dbReference type="ARBA" id="ARBA00006743"/>
    </source>
</evidence>
<dbReference type="GO" id="GO:0005829">
    <property type="term" value="C:cytosol"/>
    <property type="evidence" value="ECO:0007669"/>
    <property type="project" value="TreeGrafter"/>
</dbReference>
<comment type="cofactor">
    <cofactor evidence="1 9">
        <name>FAD</name>
        <dbReference type="ChEBI" id="CHEBI:57692"/>
    </cofactor>
</comment>
<name>A0A1G7TP93_9PROT</name>
<dbReference type="Proteomes" id="UP000199415">
    <property type="component" value="Unassembled WGS sequence"/>
</dbReference>
<reference evidence="11 12" key="1">
    <citation type="submission" date="2016-10" db="EMBL/GenBank/DDBJ databases">
        <authorList>
            <person name="de Groot N.N."/>
        </authorList>
    </citation>
    <scope>NUCLEOTIDE SEQUENCE [LARGE SCALE GENOMIC DNA]</scope>
    <source>
        <strain evidence="11 12">DSM 25584</strain>
    </source>
</reference>
<dbReference type="InterPro" id="IPR029041">
    <property type="entry name" value="FAD-linked_oxidoreductase-like"/>
</dbReference>
<dbReference type="EMBL" id="FNCE01000010">
    <property type="protein sequence ID" value="SDG37156.1"/>
    <property type="molecule type" value="Genomic_DNA"/>
</dbReference>
<dbReference type="UniPathway" id="UPA00193"/>
<comment type="pathway">
    <text evidence="7">Amino-acid biosynthesis; L-methionine biosynthesis via de novo pathway.</text>
</comment>
<comment type="catalytic activity">
    <reaction evidence="8">
        <text>(6S)-5-methyl-5,6,7,8-tetrahydrofolate + NAD(+) = (6R)-5,10-methylene-5,6,7,8-tetrahydrofolate + NADH + H(+)</text>
        <dbReference type="Rhea" id="RHEA:19821"/>
        <dbReference type="ChEBI" id="CHEBI:15378"/>
        <dbReference type="ChEBI" id="CHEBI:15636"/>
        <dbReference type="ChEBI" id="CHEBI:18608"/>
        <dbReference type="ChEBI" id="CHEBI:57540"/>
        <dbReference type="ChEBI" id="CHEBI:57945"/>
        <dbReference type="EC" id="1.5.1.54"/>
    </reaction>
    <physiologicalReaction direction="right-to-left" evidence="8">
        <dbReference type="Rhea" id="RHEA:19823"/>
    </physiologicalReaction>
</comment>
<dbReference type="Gene3D" id="3.20.20.220">
    <property type="match status" value="1"/>
</dbReference>
<dbReference type="PANTHER" id="PTHR45754:SF3">
    <property type="entry name" value="METHYLENETETRAHYDROFOLATE REDUCTASE (NADPH)"/>
    <property type="match status" value="1"/>
</dbReference>
<dbReference type="Pfam" id="PF02219">
    <property type="entry name" value="MTHFR"/>
    <property type="match status" value="1"/>
</dbReference>